<dbReference type="GO" id="GO:0016042">
    <property type="term" value="P:lipid catabolic process"/>
    <property type="evidence" value="ECO:0007669"/>
    <property type="project" value="UniProtKB-KW"/>
</dbReference>
<evidence type="ECO:0000256" key="11">
    <source>
        <dbReference type="ARBA" id="ARBA00023136"/>
    </source>
</evidence>
<evidence type="ECO:0000256" key="12">
    <source>
        <dbReference type="ARBA" id="ARBA00023186"/>
    </source>
</evidence>
<dbReference type="AlphaFoldDB" id="A0A3E0WVX9"/>
<keyword evidence="6" id="KW-0997">Cell inner membrane</keyword>
<keyword evidence="10" id="KW-0443">Lipid metabolism</keyword>
<evidence type="ECO:0000256" key="1">
    <source>
        <dbReference type="ARBA" id="ARBA00003280"/>
    </source>
</evidence>
<dbReference type="SUPFAM" id="SSF158855">
    <property type="entry name" value="Lipase chaperone-like"/>
    <property type="match status" value="1"/>
</dbReference>
<keyword evidence="7" id="KW-0812">Transmembrane</keyword>
<comment type="function">
    <text evidence="1">May be involved in the folding of the extracellular lipase during its passage through the periplasm.</text>
</comment>
<dbReference type="InterPro" id="IPR004961">
    <property type="entry name" value="Lipase_chaperone"/>
</dbReference>
<evidence type="ECO:0000256" key="5">
    <source>
        <dbReference type="ARBA" id="ARBA00022475"/>
    </source>
</evidence>
<dbReference type="Proteomes" id="UP000256763">
    <property type="component" value="Unassembled WGS sequence"/>
</dbReference>
<comment type="subcellular location">
    <subcellularLocation>
        <location evidence="2">Cell inner membrane</location>
        <topology evidence="2">Single-pass membrane protein</topology>
        <orientation evidence="2">Periplasmic side</orientation>
    </subcellularLocation>
</comment>
<proteinExistence type="inferred from homology"/>
<organism evidence="16 17">
    <name type="scientific">Alkalilimnicola ehrlichii</name>
    <dbReference type="NCBI Taxonomy" id="351052"/>
    <lineage>
        <taxon>Bacteria</taxon>
        <taxon>Pseudomonadati</taxon>
        <taxon>Pseudomonadota</taxon>
        <taxon>Gammaproteobacteria</taxon>
        <taxon>Chromatiales</taxon>
        <taxon>Ectothiorhodospiraceae</taxon>
        <taxon>Alkalilimnicola</taxon>
    </lineage>
</organism>
<evidence type="ECO:0000256" key="13">
    <source>
        <dbReference type="ARBA" id="ARBA00030948"/>
    </source>
</evidence>
<keyword evidence="8" id="KW-0442">Lipid degradation</keyword>
<keyword evidence="11" id="KW-0472">Membrane</keyword>
<dbReference type="GO" id="GO:0006457">
    <property type="term" value="P:protein folding"/>
    <property type="evidence" value="ECO:0007669"/>
    <property type="project" value="InterPro"/>
</dbReference>
<keyword evidence="17" id="KW-1185">Reference proteome</keyword>
<evidence type="ECO:0000256" key="3">
    <source>
        <dbReference type="ARBA" id="ARBA00010358"/>
    </source>
</evidence>
<evidence type="ECO:0000256" key="9">
    <source>
        <dbReference type="ARBA" id="ARBA00022989"/>
    </source>
</evidence>
<sequence>MRKTPLALVGVGLIAGVAVSVGLFRGSDEPMSAVSVDRPGEAPVLAASGIAEEAPALSAEEAFNAFMQAPELRGVDVAGSVNVDANGALILDLDLRDLIDFFLAGIQSEEDLPLVRTALLGYLQSLGLANPVIDEVLAVMDRYVEYLLAAEAADGYETDDLARRLERLHHLRRETLGLELAEAFFAEEEAYDRYSIELRRILADASLTPAQREQQLAAIEAWLPETIVAQQQRAATIHNTREEVAVLREQGASDTEIYRLRAERFGSEAAERLAQRDAERSQWQRRVAAYRTERDAVLNNPGLSDDDKEQALQRLMQEHFSEPEARRLRALERINAEERERPAAEGD</sequence>
<protein>
    <recommendedName>
        <fullName evidence="4">Lipase chaperone</fullName>
    </recommendedName>
    <alternativeName>
        <fullName evidence="15">Lipase foldase</fullName>
    </alternativeName>
    <alternativeName>
        <fullName evidence="13">Lipase helper protein</fullName>
    </alternativeName>
    <alternativeName>
        <fullName evidence="14">Lipase modulator</fullName>
    </alternativeName>
</protein>
<evidence type="ECO:0000256" key="7">
    <source>
        <dbReference type="ARBA" id="ARBA00022692"/>
    </source>
</evidence>
<keyword evidence="9" id="KW-1133">Transmembrane helix</keyword>
<dbReference type="Pfam" id="PF03280">
    <property type="entry name" value="Lipase_chap"/>
    <property type="match status" value="1"/>
</dbReference>
<accession>A0A3E0WVX9</accession>
<name>A0A3E0WVX9_9GAMM</name>
<evidence type="ECO:0000256" key="14">
    <source>
        <dbReference type="ARBA" id="ARBA00031542"/>
    </source>
</evidence>
<evidence type="ECO:0000313" key="17">
    <source>
        <dbReference type="Proteomes" id="UP000256763"/>
    </source>
</evidence>
<dbReference type="EMBL" id="NFZW01000010">
    <property type="protein sequence ID" value="RFA36155.1"/>
    <property type="molecule type" value="Genomic_DNA"/>
</dbReference>
<evidence type="ECO:0000256" key="10">
    <source>
        <dbReference type="ARBA" id="ARBA00023098"/>
    </source>
</evidence>
<dbReference type="GO" id="GO:0005886">
    <property type="term" value="C:plasma membrane"/>
    <property type="evidence" value="ECO:0007669"/>
    <property type="project" value="UniProtKB-SubCell"/>
</dbReference>
<dbReference type="GO" id="GO:0051082">
    <property type="term" value="F:unfolded protein binding"/>
    <property type="evidence" value="ECO:0007669"/>
    <property type="project" value="InterPro"/>
</dbReference>
<reference evidence="17" key="1">
    <citation type="submission" date="2017-05" db="EMBL/GenBank/DDBJ databases">
        <authorList>
            <person name="Sharma S."/>
            <person name="Sidhu C."/>
            <person name="Pinnaka A.K."/>
        </authorList>
    </citation>
    <scope>NUCLEOTIDE SEQUENCE [LARGE SCALE GENOMIC DNA]</scope>
    <source>
        <strain evidence="17">AK93</strain>
    </source>
</reference>
<evidence type="ECO:0000256" key="6">
    <source>
        <dbReference type="ARBA" id="ARBA00022519"/>
    </source>
</evidence>
<dbReference type="RefSeq" id="WP_116347915.1">
    <property type="nucleotide sequence ID" value="NZ_NFZW01000010.1"/>
</dbReference>
<gene>
    <name evidence="16" type="ORF">CAL65_11950</name>
</gene>
<evidence type="ECO:0000256" key="15">
    <source>
        <dbReference type="ARBA" id="ARBA00033028"/>
    </source>
</evidence>
<evidence type="ECO:0000256" key="4">
    <source>
        <dbReference type="ARBA" id="ARBA00019692"/>
    </source>
</evidence>
<evidence type="ECO:0000256" key="8">
    <source>
        <dbReference type="ARBA" id="ARBA00022963"/>
    </source>
</evidence>
<keyword evidence="12" id="KW-0143">Chaperone</keyword>
<comment type="similarity">
    <text evidence="3">Belongs to the lipase chaperone family.</text>
</comment>
<keyword evidence="5" id="KW-1003">Cell membrane</keyword>
<comment type="caution">
    <text evidence="16">The sequence shown here is derived from an EMBL/GenBank/DDBJ whole genome shotgun (WGS) entry which is preliminary data.</text>
</comment>
<evidence type="ECO:0000313" key="16">
    <source>
        <dbReference type="EMBL" id="RFA36155.1"/>
    </source>
</evidence>
<evidence type="ECO:0000256" key="2">
    <source>
        <dbReference type="ARBA" id="ARBA00004383"/>
    </source>
</evidence>